<dbReference type="InterPro" id="IPR001936">
    <property type="entry name" value="RasGAP_dom"/>
</dbReference>
<dbReference type="CDD" id="cd04013">
    <property type="entry name" value="C2_SynGAP_like"/>
    <property type="match status" value="1"/>
</dbReference>
<dbReference type="SUPFAM" id="SSF49562">
    <property type="entry name" value="C2 domain (Calcium/lipid-binding domain, CaLB)"/>
    <property type="match status" value="1"/>
</dbReference>
<reference evidence="5" key="1">
    <citation type="submission" date="2025-08" db="UniProtKB">
        <authorList>
            <consortium name="Ensembl"/>
        </authorList>
    </citation>
    <scope>IDENTIFICATION</scope>
</reference>
<dbReference type="CDD" id="cd05136">
    <property type="entry name" value="RasGAP_DAB2IP"/>
    <property type="match status" value="1"/>
</dbReference>
<dbReference type="Gene3D" id="1.10.506.10">
    <property type="entry name" value="GTPase Activation - p120gap, domain 1"/>
    <property type="match status" value="2"/>
</dbReference>
<keyword evidence="6" id="KW-1185">Reference proteome</keyword>
<dbReference type="Gene3D" id="1.10.287.1490">
    <property type="match status" value="1"/>
</dbReference>
<dbReference type="SUPFAM" id="SSF50729">
    <property type="entry name" value="PH domain-like"/>
    <property type="match status" value="1"/>
</dbReference>
<feature type="region of interest" description="Disordered" evidence="2">
    <location>
        <begin position="77"/>
        <end position="96"/>
    </location>
</feature>
<feature type="compositionally biased region" description="Pro residues" evidence="2">
    <location>
        <begin position="77"/>
        <end position="94"/>
    </location>
</feature>
<evidence type="ECO:0000259" key="4">
    <source>
        <dbReference type="PROSITE" id="PS50018"/>
    </source>
</evidence>
<feature type="compositionally biased region" description="Polar residues" evidence="2">
    <location>
        <begin position="702"/>
        <end position="713"/>
    </location>
</feature>
<dbReference type="InterPro" id="IPR057606">
    <property type="entry name" value="SynGAP1-like_PH"/>
</dbReference>
<feature type="region of interest" description="Disordered" evidence="2">
    <location>
        <begin position="1309"/>
        <end position="1437"/>
    </location>
</feature>
<sequence>MLAPHPWALGQPQRGTRGCWGCWARGGGGGAPWLGPSLTSSAGGGGTGWGWKGAAESVRTRMCTYVRTHTRVHPPVPVCPPPPSPQRPPCPGDTPRPWGQSPCHASTGGRVLPCAMLPWLVVALSLCARLGTALPPRRVDTVLQMVEALEAAEELSLPELARALGSCSTPGCLAVLGDPPAAPLDLPALGPEQRALLTHLLRPDPAAPERGTVLAPDGSTVALAPLLAGVEVGLRMAGGWSGPTPEPPTALDALYAVTLTEALATAFLLARARNHSGATLGPDGCWDDVENPQNFTLLGPPSPVPEAVANGALDGVLLGARLAQAPVPLAPLLRSYYGTDNGTASGRPPSSYRRRDFGALTGLKKLEEEVVAMLRLLRVLPPTRGLLEDVGEEEEVAIARRAARDFMETFVECPAIVPRCMWGARPYRGTPKPLSLPLGSVYIHHTFVPSAPCRTFAACARAMRSMQRFHQDTRGWDDIGYRAGRLRHDYTLRGHRQVVNTSCPGDSLFQEIRTWRGFEMEVEKPPAAAETPTLLKTYKWRTAAPMGDREPERGTGSPGSRRWTRLQGWKRSYSQPESDGPDDGAGKGAPKASTRRSLFQRAFSAPSKVAKEPRGPEGGKATLQKYLRSMSKRKGHGESGARAERAHRDALPTPESTHSTPTAPLAPAPDAPVWDVSNFSLVDGQLIHVGRDEEASCRSRNRTGSSISESTNLHLAGGRRDTDPAAEERNTRAAGKGTDSNASVTSQFSNVKGLLWKRLRDRKGRAVPKTETTAVADGERTPSQSGSRESLLPPPSAAELDLTGDNVIIRPVHGSIVGEKFCFQIITGEGSRSFGCTSLAERDRWIENLRRTVQPNKDNCERLELALSLWVYEARDLPPRRHLRCHLLLDGALFARTTAKAAGPDGELFWGELFQLAALPPARALTLALCRDDQGHPCQTVASVTVPLAELAAARQPLERWYPLGGHGSGERAPAVRVRGRYREVRVLPIVRYKELAEFITFHYRELCAHLEPTIAVRHKEELAGTLVHVLQSTGKAKAFLIDLGVAELDRFDDREALIFRENTLATKAIDEYMKLVGGKYLQDTLGEALAQLCTSDDSCEVDPSKCAGPDLSDNQNNLRQVCEETFQRIATSCEAFPAELGEIFAAWQEECAARGKAAIGQRLVSASLFLRFLCPAIMSPSLFGLVQEYPSEATARTLTLVAKVIQNLANFTTFGEKEAYMGFMNEFLEHNWGTMTAFLQSVANPEGSVHMATYDGYVDLALELATLHLLLCDIFSSLDQATQEELEPLPTILNAIREGTPVPVSVRLSSTTERSPAESHKPGFVPPRDLSKHSPLIKSQSLVSIRRVRSREDGTDAEPGRAPSPSPSPRPGRERRNVQRAQSVPAQNKAARRLRKQSSAEQVAGTQGEDPPGVSGPRDATGRSKLRSSVSLPRKSTVPWQRYAEEAAAAQGELYAIRPLEKHGRLIEALGKEVAESREKLRRAEARAGELEAQQRGLRQEQGQHRQQLERLRQQLEEANARVANLGARLTAAEGTRKKDLERLKASEEKGRALESRISALERDHGELRAAVAQLRGRPGRTGQRPPGTPSWDEGGEDAQATSV</sequence>
<dbReference type="InterPro" id="IPR039360">
    <property type="entry name" value="Ras_GTPase"/>
</dbReference>
<dbReference type="PANTHER" id="PTHR10194">
    <property type="entry name" value="RAS GTPASE-ACTIVATING PROTEINS"/>
    <property type="match status" value="1"/>
</dbReference>
<dbReference type="PROSITE" id="PS00509">
    <property type="entry name" value="RAS_GTPASE_ACTIV_1"/>
    <property type="match status" value="1"/>
</dbReference>
<accession>A0A8C3CHL5</accession>
<feature type="region of interest" description="Disordered" evidence="2">
    <location>
        <begin position="1575"/>
        <end position="1605"/>
    </location>
</feature>
<dbReference type="SUPFAM" id="SSF55846">
    <property type="entry name" value="N-acetylmuramoyl-L-alanine amidase-like"/>
    <property type="match status" value="1"/>
</dbReference>
<evidence type="ECO:0000256" key="2">
    <source>
        <dbReference type="SAM" id="MobiDB-lite"/>
    </source>
</evidence>
<feature type="domain" description="C2" evidence="3">
    <location>
        <begin position="845"/>
        <end position="962"/>
    </location>
</feature>
<dbReference type="SMART" id="SM00701">
    <property type="entry name" value="PGRP"/>
    <property type="match status" value="1"/>
</dbReference>
<dbReference type="Pfam" id="PF25321">
    <property type="entry name" value="PH_RASGAP"/>
    <property type="match status" value="1"/>
</dbReference>
<name>A0A8C3CHL5_CAIMO</name>
<feature type="domain" description="Ras-GAP" evidence="4">
    <location>
        <begin position="1019"/>
        <end position="1211"/>
    </location>
</feature>
<feature type="compositionally biased region" description="Basic and acidic residues" evidence="2">
    <location>
        <begin position="718"/>
        <end position="731"/>
    </location>
</feature>
<dbReference type="PROSITE" id="PS50018">
    <property type="entry name" value="RAS_GTPASE_ACTIV_2"/>
    <property type="match status" value="1"/>
</dbReference>
<dbReference type="Pfam" id="PF00616">
    <property type="entry name" value="RasGAP"/>
    <property type="match status" value="2"/>
</dbReference>
<evidence type="ECO:0000313" key="5">
    <source>
        <dbReference type="Ensembl" id="ENSCMMP00000020837.1"/>
    </source>
</evidence>
<evidence type="ECO:0000256" key="1">
    <source>
        <dbReference type="ARBA" id="ARBA00022468"/>
    </source>
</evidence>
<protein>
    <submittedName>
        <fullName evidence="5">RAS protein activator like 3</fullName>
    </submittedName>
</protein>
<dbReference type="InterPro" id="IPR036505">
    <property type="entry name" value="Amidase/PGRP_sf"/>
</dbReference>
<dbReference type="GO" id="GO:0009253">
    <property type="term" value="P:peptidoglycan catabolic process"/>
    <property type="evidence" value="ECO:0007669"/>
    <property type="project" value="InterPro"/>
</dbReference>
<dbReference type="Gene3D" id="3.40.80.10">
    <property type="entry name" value="Peptidoglycan recognition protein-like"/>
    <property type="match status" value="2"/>
</dbReference>
<feature type="region of interest" description="Disordered" evidence="2">
    <location>
        <begin position="692"/>
        <end position="744"/>
    </location>
</feature>
<proteinExistence type="predicted"/>
<dbReference type="Proteomes" id="UP000694556">
    <property type="component" value="Unassembled WGS sequence"/>
</dbReference>
<feature type="region of interest" description="Disordered" evidence="2">
    <location>
        <begin position="762"/>
        <end position="797"/>
    </location>
</feature>
<dbReference type="PROSITE" id="PS50004">
    <property type="entry name" value="C2"/>
    <property type="match status" value="1"/>
</dbReference>
<dbReference type="InterPro" id="IPR023152">
    <property type="entry name" value="RasGAP_CS"/>
</dbReference>
<dbReference type="InterPro" id="IPR000008">
    <property type="entry name" value="C2_dom"/>
</dbReference>
<dbReference type="GO" id="GO:0008270">
    <property type="term" value="F:zinc ion binding"/>
    <property type="evidence" value="ECO:0007669"/>
    <property type="project" value="InterPro"/>
</dbReference>
<dbReference type="GO" id="GO:0005096">
    <property type="term" value="F:GTPase activator activity"/>
    <property type="evidence" value="ECO:0007669"/>
    <property type="project" value="UniProtKB-KW"/>
</dbReference>
<evidence type="ECO:0000313" key="6">
    <source>
        <dbReference type="Proteomes" id="UP000694556"/>
    </source>
</evidence>
<dbReference type="SMART" id="SM00323">
    <property type="entry name" value="RasGAP"/>
    <property type="match status" value="1"/>
</dbReference>
<feature type="region of interest" description="Disordered" evidence="2">
    <location>
        <begin position="541"/>
        <end position="671"/>
    </location>
</feature>
<dbReference type="SUPFAM" id="SSF48350">
    <property type="entry name" value="GTPase activation domain, GAP"/>
    <property type="match status" value="1"/>
</dbReference>
<dbReference type="InterPro" id="IPR035892">
    <property type="entry name" value="C2_domain_sf"/>
</dbReference>
<organism evidence="5 6">
    <name type="scientific">Cairina moschata</name>
    <name type="common">Muscovy duck</name>
    <dbReference type="NCBI Taxonomy" id="8855"/>
    <lineage>
        <taxon>Eukaryota</taxon>
        <taxon>Metazoa</taxon>
        <taxon>Chordata</taxon>
        <taxon>Craniata</taxon>
        <taxon>Vertebrata</taxon>
        <taxon>Euteleostomi</taxon>
        <taxon>Archelosauria</taxon>
        <taxon>Archosauria</taxon>
        <taxon>Dinosauria</taxon>
        <taxon>Saurischia</taxon>
        <taxon>Theropoda</taxon>
        <taxon>Coelurosauria</taxon>
        <taxon>Aves</taxon>
        <taxon>Neognathae</taxon>
        <taxon>Galloanserae</taxon>
        <taxon>Anseriformes</taxon>
        <taxon>Anatidae</taxon>
        <taxon>Anatinae</taxon>
        <taxon>Cairina</taxon>
    </lineage>
</organism>
<feature type="compositionally biased region" description="Basic and acidic residues" evidence="2">
    <location>
        <begin position="636"/>
        <end position="650"/>
    </location>
</feature>
<dbReference type="GO" id="GO:0008745">
    <property type="term" value="F:N-acetylmuramoyl-L-alanine amidase activity"/>
    <property type="evidence" value="ECO:0007669"/>
    <property type="project" value="InterPro"/>
</dbReference>
<dbReference type="Ensembl" id="ENSCMMT00000022840.1">
    <property type="protein sequence ID" value="ENSCMMP00000020837.1"/>
    <property type="gene ID" value="ENSCMMG00000013125.1"/>
</dbReference>
<dbReference type="InterPro" id="IPR008936">
    <property type="entry name" value="Rho_GTPase_activation_prot"/>
</dbReference>
<keyword evidence="1" id="KW-0343">GTPase activation</keyword>
<dbReference type="PANTHER" id="PTHR10194:SF96">
    <property type="entry name" value="RAS PROTEIN ACTIVATOR LIKE-3"/>
    <property type="match status" value="1"/>
</dbReference>
<dbReference type="InterPro" id="IPR006619">
    <property type="entry name" value="PGRP_domain_met/bac"/>
</dbReference>
<reference evidence="5" key="2">
    <citation type="submission" date="2025-09" db="UniProtKB">
        <authorList>
            <consortium name="Ensembl"/>
        </authorList>
    </citation>
    <scope>IDENTIFICATION</scope>
</reference>
<evidence type="ECO:0000259" key="3">
    <source>
        <dbReference type="PROSITE" id="PS50004"/>
    </source>
</evidence>